<proteinExistence type="predicted"/>
<reference evidence="1 2" key="1">
    <citation type="journal article" date="2021" name="Hortic Res">
        <title>Chromosome-scale assembly of the Dendrobium chrysotoxum genome enhances the understanding of orchid evolution.</title>
        <authorList>
            <person name="Zhang Y."/>
            <person name="Zhang G.Q."/>
            <person name="Zhang D."/>
            <person name="Liu X.D."/>
            <person name="Xu X.Y."/>
            <person name="Sun W.H."/>
            <person name="Yu X."/>
            <person name="Zhu X."/>
            <person name="Wang Z.W."/>
            <person name="Zhao X."/>
            <person name="Zhong W.Y."/>
            <person name="Chen H."/>
            <person name="Yin W.L."/>
            <person name="Huang T."/>
            <person name="Niu S.C."/>
            <person name="Liu Z.J."/>
        </authorList>
    </citation>
    <scope>NUCLEOTIDE SEQUENCE [LARGE SCALE GENOMIC DNA]</scope>
    <source>
        <strain evidence="1">Lindl</strain>
    </source>
</reference>
<protein>
    <submittedName>
        <fullName evidence="1">Uncharacterized protein</fullName>
    </submittedName>
</protein>
<dbReference type="Proteomes" id="UP000775213">
    <property type="component" value="Unassembled WGS sequence"/>
</dbReference>
<dbReference type="AlphaFoldDB" id="A0AAV7GD24"/>
<sequence>MQPSMEKKISSEISAISLLKTAVFLLLPSSGSIGILESKYFLSNWYQSIVVGPLAAENLKFQRPLGAFEGSLLVVRGRKDGRKKGVPSYNFSIATNITPNDVPTITGLMITPRWNVCLPSSVLLHSELTVFILLCDNMVENNNHLFV</sequence>
<comment type="caution">
    <text evidence="1">The sequence shown here is derived from an EMBL/GenBank/DDBJ whole genome shotgun (WGS) entry which is preliminary data.</text>
</comment>
<evidence type="ECO:0000313" key="1">
    <source>
        <dbReference type="EMBL" id="KAH0454366.1"/>
    </source>
</evidence>
<accession>A0AAV7GD24</accession>
<name>A0AAV7GD24_DENCH</name>
<organism evidence="1 2">
    <name type="scientific">Dendrobium chrysotoxum</name>
    <name type="common">Orchid</name>
    <dbReference type="NCBI Taxonomy" id="161865"/>
    <lineage>
        <taxon>Eukaryota</taxon>
        <taxon>Viridiplantae</taxon>
        <taxon>Streptophyta</taxon>
        <taxon>Embryophyta</taxon>
        <taxon>Tracheophyta</taxon>
        <taxon>Spermatophyta</taxon>
        <taxon>Magnoliopsida</taxon>
        <taxon>Liliopsida</taxon>
        <taxon>Asparagales</taxon>
        <taxon>Orchidaceae</taxon>
        <taxon>Epidendroideae</taxon>
        <taxon>Malaxideae</taxon>
        <taxon>Dendrobiinae</taxon>
        <taxon>Dendrobium</taxon>
    </lineage>
</organism>
<keyword evidence="2" id="KW-1185">Reference proteome</keyword>
<evidence type="ECO:0000313" key="2">
    <source>
        <dbReference type="Proteomes" id="UP000775213"/>
    </source>
</evidence>
<gene>
    <name evidence="1" type="ORF">IEQ34_016290</name>
</gene>
<dbReference type="EMBL" id="JAGFBR010000015">
    <property type="protein sequence ID" value="KAH0454366.1"/>
    <property type="molecule type" value="Genomic_DNA"/>
</dbReference>